<evidence type="ECO:0000259" key="7">
    <source>
        <dbReference type="PROSITE" id="PS51745"/>
    </source>
</evidence>
<dbReference type="Proteomes" id="UP000000267">
    <property type="component" value="Unassembled WGS sequence"/>
</dbReference>
<evidence type="ECO:0000313" key="8">
    <source>
        <dbReference type="EMBL" id="EDO16891.1"/>
    </source>
</evidence>
<dbReference type="GO" id="GO:0061191">
    <property type="term" value="P:positive regulation of vacuole fusion, non-autophagic"/>
    <property type="evidence" value="ECO:0007669"/>
    <property type="project" value="EnsemblFungi"/>
</dbReference>
<dbReference type="HOGENOM" id="CLU_014957_0_1_1"/>
<dbReference type="GO" id="GO:0120157">
    <property type="term" value="C:PAR polarity complex"/>
    <property type="evidence" value="ECO:0007669"/>
    <property type="project" value="EnsemblFungi"/>
</dbReference>
<feature type="domain" description="PB1" evidence="7">
    <location>
        <begin position="481"/>
        <end position="554"/>
    </location>
</feature>
<dbReference type="SMART" id="SM00666">
    <property type="entry name" value="PB1"/>
    <property type="match status" value="1"/>
</dbReference>
<reference evidence="8 9" key="1">
    <citation type="journal article" date="2007" name="Proc. Natl. Acad. Sci. U.S.A.">
        <title>Independent sorting-out of thousands of duplicated gene pairs in two yeast species descended from a whole-genome duplication.</title>
        <authorList>
            <person name="Scannell D.R."/>
            <person name="Frank A.C."/>
            <person name="Conant G.C."/>
            <person name="Byrne K.P."/>
            <person name="Woolfit M."/>
            <person name="Wolfe K.H."/>
        </authorList>
    </citation>
    <scope>NUCLEOTIDE SEQUENCE [LARGE SCALE GENOMIC DNA]</scope>
    <source>
        <strain evidence="9">ATCC 22028 / DSM 70294 / BCRC 21397 / CBS 2163 / NBRC 10782 / NRRL Y-8283 / UCD 57-17</strain>
    </source>
</reference>
<dbReference type="STRING" id="436907.A7TLK5"/>
<evidence type="ECO:0000259" key="5">
    <source>
        <dbReference type="PROSITE" id="PS50002"/>
    </source>
</evidence>
<dbReference type="CDD" id="cd06890">
    <property type="entry name" value="PX_Bem1p"/>
    <property type="match status" value="1"/>
</dbReference>
<evidence type="ECO:0000256" key="1">
    <source>
        <dbReference type="ARBA" id="ARBA00022443"/>
    </source>
</evidence>
<dbReference type="InterPro" id="IPR035549">
    <property type="entry name" value="Bem1/Scd2_SH3_2"/>
</dbReference>
<dbReference type="PROSITE" id="PS50195">
    <property type="entry name" value="PX"/>
    <property type="match status" value="1"/>
</dbReference>
<dbReference type="EMBL" id="DS480415">
    <property type="protein sequence ID" value="EDO16891.1"/>
    <property type="molecule type" value="Genomic_DNA"/>
</dbReference>
<dbReference type="GO" id="GO:0005934">
    <property type="term" value="C:cellular bud tip"/>
    <property type="evidence" value="ECO:0007669"/>
    <property type="project" value="EnsemblFungi"/>
</dbReference>
<evidence type="ECO:0000256" key="4">
    <source>
        <dbReference type="SAM" id="MobiDB-lite"/>
    </source>
</evidence>
<dbReference type="PANTHER" id="PTHR15706">
    <property type="entry name" value="SH3 MULTIPLE DOMAIN"/>
    <property type="match status" value="1"/>
</dbReference>
<dbReference type="GeneID" id="5545075"/>
<feature type="domain" description="SH3" evidence="5">
    <location>
        <begin position="68"/>
        <end position="128"/>
    </location>
</feature>
<dbReference type="GO" id="GO:0005935">
    <property type="term" value="C:cellular bud neck"/>
    <property type="evidence" value="ECO:0007669"/>
    <property type="project" value="EnsemblFungi"/>
</dbReference>
<dbReference type="GO" id="GO:0000131">
    <property type="term" value="C:incipient cellular bud site"/>
    <property type="evidence" value="ECO:0007669"/>
    <property type="project" value="EnsemblFungi"/>
</dbReference>
<feature type="domain" description="SH3" evidence="5">
    <location>
        <begin position="152"/>
        <end position="214"/>
    </location>
</feature>
<evidence type="ECO:0008006" key="10">
    <source>
        <dbReference type="Google" id="ProtNLM"/>
    </source>
</evidence>
<dbReference type="Gene3D" id="3.10.20.90">
    <property type="entry name" value="Phosphatidylinositol 3-kinase Catalytic Subunit, Chain A, domain 1"/>
    <property type="match status" value="1"/>
</dbReference>
<dbReference type="InterPro" id="IPR036028">
    <property type="entry name" value="SH3-like_dom_sf"/>
</dbReference>
<proteinExistence type="predicted"/>
<dbReference type="PANTHER" id="PTHR15706:SF2">
    <property type="entry name" value="SH3 AND PX DOMAIN-CONTAINING PROTEIN 2A"/>
    <property type="match status" value="1"/>
</dbReference>
<dbReference type="Pfam" id="PF00018">
    <property type="entry name" value="SH3_1"/>
    <property type="match status" value="1"/>
</dbReference>
<dbReference type="SUPFAM" id="SSF54277">
    <property type="entry name" value="CAD &amp; PB1 domains"/>
    <property type="match status" value="1"/>
</dbReference>
<dbReference type="Pfam" id="PF00787">
    <property type="entry name" value="PX"/>
    <property type="match status" value="1"/>
</dbReference>
<feature type="region of interest" description="Disordered" evidence="4">
    <location>
        <begin position="128"/>
        <end position="148"/>
    </location>
</feature>
<dbReference type="InterPro" id="IPR001683">
    <property type="entry name" value="PX_dom"/>
</dbReference>
<dbReference type="InterPro" id="IPR053793">
    <property type="entry name" value="PB1-like"/>
</dbReference>
<dbReference type="KEGG" id="vpo:Kpol_1024p45"/>
<dbReference type="PROSITE" id="PS50002">
    <property type="entry name" value="SH3"/>
    <property type="match status" value="2"/>
</dbReference>
<dbReference type="GO" id="GO:0045185">
    <property type="term" value="P:maintenance of protein location"/>
    <property type="evidence" value="ECO:0007669"/>
    <property type="project" value="EnsemblFungi"/>
</dbReference>
<dbReference type="OrthoDB" id="548867at2759"/>
<dbReference type="InterPro" id="IPR051228">
    <property type="entry name" value="NADPH_Oxidase/PX-Domain"/>
</dbReference>
<dbReference type="InterPro" id="IPR036871">
    <property type="entry name" value="PX_dom_sf"/>
</dbReference>
<dbReference type="RefSeq" id="XP_001644749.1">
    <property type="nucleotide sequence ID" value="XM_001644699.1"/>
</dbReference>
<evidence type="ECO:0000313" key="9">
    <source>
        <dbReference type="Proteomes" id="UP000000267"/>
    </source>
</evidence>
<dbReference type="PhylomeDB" id="A7TLK5"/>
<dbReference type="Pfam" id="PF14604">
    <property type="entry name" value="SH3_9"/>
    <property type="match status" value="1"/>
</dbReference>
<feature type="region of interest" description="Disordered" evidence="4">
    <location>
        <begin position="1"/>
        <end position="69"/>
    </location>
</feature>
<dbReference type="GO" id="GO:0043332">
    <property type="term" value="C:mating projection tip"/>
    <property type="evidence" value="ECO:0007669"/>
    <property type="project" value="TreeGrafter"/>
</dbReference>
<keyword evidence="2" id="KW-0677">Repeat</keyword>
<evidence type="ECO:0000259" key="6">
    <source>
        <dbReference type="PROSITE" id="PS50195"/>
    </source>
</evidence>
<evidence type="ECO:0000256" key="3">
    <source>
        <dbReference type="PROSITE-ProRule" id="PRU00192"/>
    </source>
</evidence>
<accession>A7TLK5</accession>
<dbReference type="SMART" id="SM00326">
    <property type="entry name" value="SH3"/>
    <property type="match status" value="2"/>
</dbReference>
<dbReference type="FunFam" id="2.30.30.40:FF:000093">
    <property type="entry name" value="Protein kinase activator Bem1"/>
    <property type="match status" value="1"/>
</dbReference>
<keyword evidence="9" id="KW-1185">Reference proteome</keyword>
<organism evidence="9">
    <name type="scientific">Vanderwaltozyma polyspora (strain ATCC 22028 / DSM 70294 / BCRC 21397 / CBS 2163 / NBRC 10782 / NRRL Y-8283 / UCD 57-17)</name>
    <name type="common">Kluyveromyces polysporus</name>
    <dbReference type="NCBI Taxonomy" id="436907"/>
    <lineage>
        <taxon>Eukaryota</taxon>
        <taxon>Fungi</taxon>
        <taxon>Dikarya</taxon>
        <taxon>Ascomycota</taxon>
        <taxon>Saccharomycotina</taxon>
        <taxon>Saccharomycetes</taxon>
        <taxon>Saccharomycetales</taxon>
        <taxon>Saccharomycetaceae</taxon>
        <taxon>Vanderwaltozyma</taxon>
    </lineage>
</organism>
<dbReference type="CDD" id="cd11879">
    <property type="entry name" value="SH3_Bem1p_2"/>
    <property type="match status" value="1"/>
</dbReference>
<dbReference type="GO" id="GO:0000753">
    <property type="term" value="P:cell morphogenesis involved in conjugation with cellular fusion"/>
    <property type="evidence" value="ECO:0007669"/>
    <property type="project" value="EnsemblFungi"/>
</dbReference>
<dbReference type="SMART" id="SM00312">
    <property type="entry name" value="PX"/>
    <property type="match status" value="1"/>
</dbReference>
<dbReference type="Gene3D" id="2.30.30.40">
    <property type="entry name" value="SH3 Domains"/>
    <property type="match status" value="2"/>
</dbReference>
<evidence type="ECO:0000256" key="2">
    <source>
        <dbReference type="ARBA" id="ARBA00022737"/>
    </source>
</evidence>
<name>A7TLK5_VANPO</name>
<dbReference type="GO" id="GO:0032266">
    <property type="term" value="F:phosphatidylinositol-3-phosphate binding"/>
    <property type="evidence" value="ECO:0007669"/>
    <property type="project" value="EnsemblFungi"/>
</dbReference>
<keyword evidence="1 3" id="KW-0728">SH3 domain</keyword>
<dbReference type="InterPro" id="IPR035550">
    <property type="entry name" value="Bem1/Scd2_PX"/>
</dbReference>
<feature type="compositionally biased region" description="Polar residues" evidence="4">
    <location>
        <begin position="131"/>
        <end position="148"/>
    </location>
</feature>
<dbReference type="InterPro" id="IPR000270">
    <property type="entry name" value="PB1_dom"/>
</dbReference>
<dbReference type="InParanoid" id="A7TLK5"/>
<dbReference type="InterPro" id="IPR001452">
    <property type="entry name" value="SH3_domain"/>
</dbReference>
<protein>
    <recommendedName>
        <fullName evidence="10">Bud emergence protein 1</fullName>
    </recommendedName>
</protein>
<dbReference type="PROSITE" id="PS51745">
    <property type="entry name" value="PB1"/>
    <property type="match status" value="1"/>
</dbReference>
<dbReference type="eggNOG" id="KOG4773">
    <property type="taxonomic scope" value="Eukaryota"/>
</dbReference>
<dbReference type="OMA" id="FICAHHN"/>
<dbReference type="SUPFAM" id="SSF50044">
    <property type="entry name" value="SH3-domain"/>
    <property type="match status" value="2"/>
</dbReference>
<dbReference type="GO" id="GO:0005938">
    <property type="term" value="C:cell cortex"/>
    <property type="evidence" value="ECO:0007669"/>
    <property type="project" value="EnsemblFungi"/>
</dbReference>
<gene>
    <name evidence="8" type="ORF">Kpol_1024p45</name>
</gene>
<feature type="domain" description="PX" evidence="6">
    <location>
        <begin position="276"/>
        <end position="402"/>
    </location>
</feature>
<feature type="compositionally biased region" description="Polar residues" evidence="4">
    <location>
        <begin position="31"/>
        <end position="55"/>
    </location>
</feature>
<sequence>MLKSLKLSKRESRGPSKSRITSADISGPRQDPNSSSLKNVNSTKPSRDFSFSSKRLSGRKSHNSNISSPEKVIKAARSYSAKSAEELSFAEGEFFYVESEDKEWYKASNPTSGRKGLVPKSYFETFDRTRPVSTNGSTTSSTRQQSNESSKMGSLYAIVLYDFQAEKSDELTVYVGENLFICAHHNYEWFIAKPIGRLGGPGLVPVDFVSIIDISTGYATGNDVKEDIKSVNLPTVQEWKDNVTKYKNSNITLGTIDYEGLEPIQYVVPAIDSPTFDSEYITKASVTAFALENDKYWFALTCELSTGVTRKLKRYYQDFYDLQVKLLDSFPSESGKLRDSTGQWTRRIIPYIPGPVPYVTDTITKKRKEDLNVYVGDLINLPEYISRSPLVKGLFDIKKNEYDSEYITGSAELQQSQMNGTDANTSFGDSTPTAVADITNNEDNTLTGEDLRLYDKMNNLSLNSKPKTRPPSGQLPQLTKPTKIKFYYNDDIFALMLTNDIGYQGLRDKIGPRVDGENFELQVKTPSGEVEVINSDGQISHIIEQKLKITVIDA</sequence>
<dbReference type="FunCoup" id="A7TLK5">
    <property type="interactions" value="219"/>
</dbReference>
<dbReference type="AlphaFoldDB" id="A7TLK5"/>
<dbReference type="SUPFAM" id="SSF64268">
    <property type="entry name" value="PX domain"/>
    <property type="match status" value="1"/>
</dbReference>
<dbReference type="Gene3D" id="3.30.1520.10">
    <property type="entry name" value="Phox-like domain"/>
    <property type="match status" value="1"/>
</dbReference>
<dbReference type="GO" id="GO:0030674">
    <property type="term" value="F:protein-macromolecule adaptor activity"/>
    <property type="evidence" value="ECO:0007669"/>
    <property type="project" value="TreeGrafter"/>
</dbReference>